<proteinExistence type="predicted"/>
<reference evidence="1" key="1">
    <citation type="journal article" date="2014" name="Front. Microbiol.">
        <title>High frequency of phylogenetically diverse reductive dehalogenase-homologous genes in deep subseafloor sedimentary metagenomes.</title>
        <authorList>
            <person name="Kawai M."/>
            <person name="Futagami T."/>
            <person name="Toyoda A."/>
            <person name="Takaki Y."/>
            <person name="Nishi S."/>
            <person name="Hori S."/>
            <person name="Arai W."/>
            <person name="Tsubouchi T."/>
            <person name="Morono Y."/>
            <person name="Uchiyama I."/>
            <person name="Ito T."/>
            <person name="Fujiyama A."/>
            <person name="Inagaki F."/>
            <person name="Takami H."/>
        </authorList>
    </citation>
    <scope>NUCLEOTIDE SEQUENCE</scope>
    <source>
        <strain evidence="1">Expedition CK06-06</strain>
    </source>
</reference>
<evidence type="ECO:0008006" key="2">
    <source>
        <dbReference type="Google" id="ProtNLM"/>
    </source>
</evidence>
<dbReference type="AlphaFoldDB" id="X0XEA3"/>
<sequence length="69" mass="7633">MGGGGSEVTHDDMIVSAIRHLRTTQRCRIVLWECGANGEIVDVIGWAWRGNSVMIECKTSMADYYADAK</sequence>
<name>X0XEA3_9ZZZZ</name>
<gene>
    <name evidence="1" type="ORF">S01H1_64322</name>
</gene>
<accession>X0XEA3</accession>
<feature type="non-terminal residue" evidence="1">
    <location>
        <position position="69"/>
    </location>
</feature>
<protein>
    <recommendedName>
        <fullName evidence="2">NERD domain-containing protein</fullName>
    </recommendedName>
</protein>
<comment type="caution">
    <text evidence="1">The sequence shown here is derived from an EMBL/GenBank/DDBJ whole genome shotgun (WGS) entry which is preliminary data.</text>
</comment>
<organism evidence="1">
    <name type="scientific">marine sediment metagenome</name>
    <dbReference type="NCBI Taxonomy" id="412755"/>
    <lineage>
        <taxon>unclassified sequences</taxon>
        <taxon>metagenomes</taxon>
        <taxon>ecological metagenomes</taxon>
    </lineage>
</organism>
<dbReference type="EMBL" id="BARS01042388">
    <property type="protein sequence ID" value="GAG41435.1"/>
    <property type="molecule type" value="Genomic_DNA"/>
</dbReference>
<evidence type="ECO:0000313" key="1">
    <source>
        <dbReference type="EMBL" id="GAG41435.1"/>
    </source>
</evidence>